<name>A0A0K0DQS1_ANGCA</name>
<feature type="region of interest" description="Disordered" evidence="1">
    <location>
        <begin position="17"/>
        <end position="45"/>
    </location>
</feature>
<evidence type="ECO:0000256" key="1">
    <source>
        <dbReference type="SAM" id="MobiDB-lite"/>
    </source>
</evidence>
<accession>A0A0K0DQS1</accession>
<feature type="compositionally biased region" description="Polar residues" evidence="1">
    <location>
        <begin position="17"/>
        <end position="30"/>
    </location>
</feature>
<evidence type="ECO:0000313" key="2">
    <source>
        <dbReference type="Proteomes" id="UP000035642"/>
    </source>
</evidence>
<reference evidence="3" key="2">
    <citation type="submission" date="2017-02" db="UniProtKB">
        <authorList>
            <consortium name="WormBaseParasite"/>
        </authorList>
    </citation>
    <scope>IDENTIFICATION</scope>
</reference>
<organism evidence="2 3">
    <name type="scientific">Angiostrongylus cantonensis</name>
    <name type="common">Rat lungworm</name>
    <dbReference type="NCBI Taxonomy" id="6313"/>
    <lineage>
        <taxon>Eukaryota</taxon>
        <taxon>Metazoa</taxon>
        <taxon>Ecdysozoa</taxon>
        <taxon>Nematoda</taxon>
        <taxon>Chromadorea</taxon>
        <taxon>Rhabditida</taxon>
        <taxon>Rhabditina</taxon>
        <taxon>Rhabditomorpha</taxon>
        <taxon>Strongyloidea</taxon>
        <taxon>Metastrongylidae</taxon>
        <taxon>Angiostrongylus</taxon>
    </lineage>
</organism>
<proteinExistence type="predicted"/>
<reference evidence="2" key="1">
    <citation type="submission" date="2012-09" db="EMBL/GenBank/DDBJ databases">
        <authorList>
            <person name="Martin A.A."/>
        </authorList>
    </citation>
    <scope>NUCLEOTIDE SEQUENCE</scope>
</reference>
<evidence type="ECO:0000313" key="3">
    <source>
        <dbReference type="WBParaSite" id="ACAC_0001411001-mRNA-1"/>
    </source>
</evidence>
<dbReference type="AlphaFoldDB" id="A0A0K0DQS1"/>
<dbReference type="WBParaSite" id="ACAC_0001411001-mRNA-1">
    <property type="protein sequence ID" value="ACAC_0001411001-mRNA-1"/>
    <property type="gene ID" value="ACAC_0001411001"/>
</dbReference>
<sequence length="45" mass="5173">LWISSVMDSRPSYVSLGGNTRSMPTRSTSRILKGGFQIPRYEKRR</sequence>
<keyword evidence="2" id="KW-1185">Reference proteome</keyword>
<protein>
    <submittedName>
        <fullName evidence="3">Movement protein</fullName>
    </submittedName>
</protein>
<dbReference type="Proteomes" id="UP000035642">
    <property type="component" value="Unassembled WGS sequence"/>
</dbReference>